<evidence type="ECO:0008006" key="3">
    <source>
        <dbReference type="Google" id="ProtNLM"/>
    </source>
</evidence>
<sequence length="116" mass="12952">MNGGPEVPYIAVLVFRTEVGGGYAPPRFSEDIVLIRACSPDRARAVAETRGREEETSYANEYGETVTWTFVGVADVREALYDSLDENVPLYSRSFDDLARYRQVFSADLAPHESEP</sequence>
<comment type="caution">
    <text evidence="1">The sequence shown here is derived from an EMBL/GenBank/DDBJ whole genome shotgun (WGS) entry which is preliminary data.</text>
</comment>
<dbReference type="Proteomes" id="UP000576393">
    <property type="component" value="Unassembled WGS sequence"/>
</dbReference>
<evidence type="ECO:0000313" key="2">
    <source>
        <dbReference type="Proteomes" id="UP000576393"/>
    </source>
</evidence>
<dbReference type="InterPro" id="IPR025630">
    <property type="entry name" value="DUF4288"/>
</dbReference>
<dbReference type="RefSeq" id="WP_179827697.1">
    <property type="nucleotide sequence ID" value="NZ_JACCCO010000003.1"/>
</dbReference>
<gene>
    <name evidence="1" type="ORF">HDA43_006138</name>
</gene>
<proteinExistence type="predicted"/>
<dbReference type="Pfam" id="PF14119">
    <property type="entry name" value="DUF4288"/>
    <property type="match status" value="1"/>
</dbReference>
<evidence type="ECO:0000313" key="1">
    <source>
        <dbReference type="EMBL" id="NYF43911.1"/>
    </source>
</evidence>
<keyword evidence="2" id="KW-1185">Reference proteome</keyword>
<organism evidence="1 2">
    <name type="scientific">Streptosporangium sandarakinum</name>
    <dbReference type="NCBI Taxonomy" id="1260955"/>
    <lineage>
        <taxon>Bacteria</taxon>
        <taxon>Bacillati</taxon>
        <taxon>Actinomycetota</taxon>
        <taxon>Actinomycetes</taxon>
        <taxon>Streptosporangiales</taxon>
        <taxon>Streptosporangiaceae</taxon>
        <taxon>Streptosporangium</taxon>
    </lineage>
</organism>
<dbReference type="EMBL" id="JACCCO010000003">
    <property type="protein sequence ID" value="NYF43911.1"/>
    <property type="molecule type" value="Genomic_DNA"/>
</dbReference>
<protein>
    <recommendedName>
        <fullName evidence="3">DUF4288 domain-containing protein</fullName>
    </recommendedName>
</protein>
<dbReference type="AlphaFoldDB" id="A0A852VBU9"/>
<name>A0A852VBU9_9ACTN</name>
<accession>A0A852VBU9</accession>
<reference evidence="1 2" key="1">
    <citation type="submission" date="2020-07" db="EMBL/GenBank/DDBJ databases">
        <title>Sequencing the genomes of 1000 actinobacteria strains.</title>
        <authorList>
            <person name="Klenk H.-P."/>
        </authorList>
    </citation>
    <scope>NUCLEOTIDE SEQUENCE [LARGE SCALE GENOMIC DNA]</scope>
    <source>
        <strain evidence="1 2">DSM 45763</strain>
    </source>
</reference>